<dbReference type="InterPro" id="IPR032477">
    <property type="entry name" value="Glyco_hydro_64"/>
</dbReference>
<proteinExistence type="predicted"/>
<feature type="signal peptide" evidence="1">
    <location>
        <begin position="1"/>
        <end position="33"/>
    </location>
</feature>
<keyword evidence="4" id="KW-1185">Reference proteome</keyword>
<dbReference type="PROSITE" id="PS51318">
    <property type="entry name" value="TAT"/>
    <property type="match status" value="1"/>
</dbReference>
<dbReference type="Pfam" id="PF16483">
    <property type="entry name" value="Glyco_hydro_64"/>
    <property type="match status" value="1"/>
</dbReference>
<evidence type="ECO:0000313" key="3">
    <source>
        <dbReference type="EMBL" id="AKG42152.1"/>
    </source>
</evidence>
<dbReference type="InterPro" id="IPR006311">
    <property type="entry name" value="TAT_signal"/>
</dbReference>
<keyword evidence="1" id="KW-0732">Signal</keyword>
<feature type="chain" id="PRO_5038704047" evidence="1">
    <location>
        <begin position="34"/>
        <end position="394"/>
    </location>
</feature>
<organism evidence="3 4">
    <name type="scientific">Streptomyces xiamenensis</name>
    <dbReference type="NCBI Taxonomy" id="408015"/>
    <lineage>
        <taxon>Bacteria</taxon>
        <taxon>Bacillati</taxon>
        <taxon>Actinomycetota</taxon>
        <taxon>Actinomycetes</taxon>
        <taxon>Kitasatosporales</taxon>
        <taxon>Streptomycetaceae</taxon>
        <taxon>Streptomyces</taxon>
    </lineage>
</organism>
<keyword evidence="3" id="KW-0378">Hydrolase</keyword>
<dbReference type="GO" id="GO:0016787">
    <property type="term" value="F:hydrolase activity"/>
    <property type="evidence" value="ECO:0007669"/>
    <property type="project" value="UniProtKB-KW"/>
</dbReference>
<dbReference type="PROSITE" id="PS52006">
    <property type="entry name" value="GH64"/>
    <property type="match status" value="1"/>
</dbReference>
<accession>A0A0F7FQ06</accession>
<dbReference type="Proteomes" id="UP000034034">
    <property type="component" value="Chromosome"/>
</dbReference>
<dbReference type="HOGENOM" id="CLU_032886_1_1_11"/>
<reference evidence="3" key="1">
    <citation type="submission" date="2019-08" db="EMBL/GenBank/DDBJ databases">
        <title>Complete genome sequence of a mangrove-derived Streptomyces xiamenensis.</title>
        <authorList>
            <person name="Xu J."/>
        </authorList>
    </citation>
    <scope>NUCLEOTIDE SEQUENCE</scope>
    <source>
        <strain evidence="3">318</strain>
    </source>
</reference>
<dbReference type="STRING" id="408015.SXIM_07680"/>
<evidence type="ECO:0000259" key="2">
    <source>
        <dbReference type="PROSITE" id="PS52006"/>
    </source>
</evidence>
<dbReference type="EMBL" id="CP009922">
    <property type="protein sequence ID" value="AKG42152.1"/>
    <property type="molecule type" value="Genomic_DNA"/>
</dbReference>
<dbReference type="InterPro" id="IPR042517">
    <property type="entry name" value="Glyco_hydro_64_N_2"/>
</dbReference>
<dbReference type="PATRIC" id="fig|408015.6.peg.797"/>
<feature type="domain" description="GH64" evidence="2">
    <location>
        <begin position="45"/>
        <end position="393"/>
    </location>
</feature>
<dbReference type="Gene3D" id="2.60.110.10">
    <property type="entry name" value="Thaumatin"/>
    <property type="match status" value="1"/>
</dbReference>
<dbReference type="InterPro" id="IPR037398">
    <property type="entry name" value="Glyco_hydro_64_fam"/>
</dbReference>
<dbReference type="PANTHER" id="PTHR38165:SF1">
    <property type="entry name" value="GLUCANASE B"/>
    <property type="match status" value="1"/>
</dbReference>
<dbReference type="AlphaFoldDB" id="A0A0F7FQ06"/>
<dbReference type="Gene3D" id="3.30.920.50">
    <property type="entry name" value="Beta-1,3-glucanase, C-terminal domain"/>
    <property type="match status" value="1"/>
</dbReference>
<evidence type="ECO:0000256" key="1">
    <source>
        <dbReference type="SAM" id="SignalP"/>
    </source>
</evidence>
<dbReference type="KEGG" id="sxi:SXIM_07680"/>
<evidence type="ECO:0000313" key="4">
    <source>
        <dbReference type="Proteomes" id="UP000034034"/>
    </source>
</evidence>
<dbReference type="InterPro" id="IPR037176">
    <property type="entry name" value="Osmotin/thaumatin-like_sf"/>
</dbReference>
<sequence>MIPMVNRRNLLKGAAAGAIAVPAAGLLATRAFGGTDTAVAPPSAAATLPVHIVNNTGEWANSSVYLYVVGNVDGRQVRLTPDGALAPISLDDNGPDGFTDYAIPLAGSGTTTLHLPYMSGRIYTALGAKLKFKAVADGNGAPALAYPAGWVPTDPNYDVLHDCAEFTYNADGMFCNVTMVDMFSVPLDVRLQGTADQTAGVLKPGGRQQIFTEVGRNDTYAPLVIGDRRVLAPSHGLDAGLFPSGYFDAYIDRIWGEGHQLNVRTNEGYFTGRGSGGRLVFNGPAEVAFDRPTTRDVLFCDGALHAPNDGMRGPVAAILGAALNRTTAHSHIEQPVTDAAAFYQGDVTHHYAKALHAAMEDGRAYGFAFDDVADFASYIQDHAPQQFTLTLSPF</sequence>
<name>A0A0F7FQ06_9ACTN</name>
<protein>
    <submittedName>
        <fullName evidence="3">Glycosyl hydrolase</fullName>
    </submittedName>
</protein>
<gene>
    <name evidence="3" type="ORF">SXIM_07680</name>
</gene>
<dbReference type="PANTHER" id="PTHR38165">
    <property type="match status" value="1"/>
</dbReference>